<dbReference type="GO" id="GO:0016042">
    <property type="term" value="P:lipid catabolic process"/>
    <property type="evidence" value="ECO:0007669"/>
    <property type="project" value="UniProtKB-KW"/>
</dbReference>
<evidence type="ECO:0000256" key="4">
    <source>
        <dbReference type="ARBA" id="ARBA00022640"/>
    </source>
</evidence>
<dbReference type="AlphaFoldDB" id="A0A0R0KJN8"/>
<dbReference type="Pfam" id="PF01764">
    <property type="entry name" value="Lipase_3"/>
    <property type="match status" value="1"/>
</dbReference>
<dbReference type="InterPro" id="IPR029058">
    <property type="entry name" value="AB_hydrolase_fold"/>
</dbReference>
<dbReference type="EnsemblPlants" id="KRH67293">
    <property type="protein sequence ID" value="KRH67293"/>
    <property type="gene ID" value="GLYMA_03G159000"/>
</dbReference>
<dbReference type="Gene3D" id="3.40.50.1820">
    <property type="entry name" value="alpha/beta hydrolase"/>
    <property type="match status" value="1"/>
</dbReference>
<dbReference type="GO" id="GO:0004620">
    <property type="term" value="F:phospholipase activity"/>
    <property type="evidence" value="ECO:0000318"/>
    <property type="project" value="GO_Central"/>
</dbReference>
<evidence type="ECO:0000313" key="10">
    <source>
        <dbReference type="EMBL" id="KRH67293.1"/>
    </source>
</evidence>
<sequence>MASSLATILVALPQTPQCRSTFRSDPPKLSLTLKPKATVTCKATLSTTLETSIQQQQQQDDQKQKPVAEVWRKIHGEDNWAGLLDPMDPVMRGELTRYGEMAQACYDAFDFDPYSKYCGSCRFPLPEFFDSLGMTNVGYTRTRYLYATDNINLPNFFRKSRWPHKMWSKHANWAGFIAVSDDETSKRLGRRDIVISWRGTVTHVEWVADLLNFLKPISPDIPCSDRKVKVEAGFLDLYTDREPGCGYCKYSAREQVLGEVKRLMEKYADEEVSVTIAGHSLGSAMAILSAFDIVETGVNVGKDGRKAHVSVFSFSGPRVGNVRFKERLEGELGIKVLRVHNAHDMVPQSPGLIFNEDSPQWLLKLVEGWFPWCYLHVGEELQLDHKKSPFLNPDGDASCAHNLEAHLHLLDGYHGKNRGFERTSERDLALVNKDCDFLKDEHSVPPRWRQDLNKNMVRTEDGRWVLADRPLAQDPHEDIDHHLGELGLASSHTHTHN</sequence>
<dbReference type="GO" id="GO:0009507">
    <property type="term" value="C:chloroplast"/>
    <property type="evidence" value="ECO:0007669"/>
    <property type="project" value="UniProtKB-SubCell"/>
</dbReference>
<protein>
    <recommendedName>
        <fullName evidence="9">Fungal lipase-type domain-containing protein</fullName>
    </recommendedName>
</protein>
<evidence type="ECO:0000313" key="12">
    <source>
        <dbReference type="Proteomes" id="UP000008827"/>
    </source>
</evidence>
<dbReference type="EMBL" id="CM000836">
    <property type="protein sequence ID" value="KRH67293.1"/>
    <property type="molecule type" value="Genomic_DNA"/>
</dbReference>
<evidence type="ECO:0000256" key="2">
    <source>
        <dbReference type="ARBA" id="ARBA00010701"/>
    </source>
</evidence>
<comment type="similarity">
    <text evidence="2">Belongs to the AB hydrolase superfamily. Lipase family.</text>
</comment>
<dbReference type="ExpressionAtlas" id="A0A0R0KJN8">
    <property type="expression patterns" value="baseline and differential"/>
</dbReference>
<dbReference type="PANTHER" id="PTHR31403">
    <property type="entry name" value="PHOSPHOLIPASE A1-IBETA2, CHLOROPLASTIC"/>
    <property type="match status" value="1"/>
</dbReference>
<keyword evidence="5" id="KW-0378">Hydrolase</keyword>
<gene>
    <name evidence="11" type="primary">LOC100815007</name>
    <name evidence="10" type="ORF">GLYMA_03G159000</name>
</gene>
<evidence type="ECO:0000256" key="3">
    <source>
        <dbReference type="ARBA" id="ARBA00022528"/>
    </source>
</evidence>
<dbReference type="OMA" id="WRQDLNK"/>
<dbReference type="GO" id="GO:0047714">
    <property type="term" value="F:galactolipase activity"/>
    <property type="evidence" value="ECO:0007669"/>
    <property type="project" value="UniProtKB-ARBA"/>
</dbReference>
<evidence type="ECO:0000313" key="11">
    <source>
        <dbReference type="EnsemblPlants" id="KRH67293"/>
    </source>
</evidence>
<organism evidence="10">
    <name type="scientific">Glycine max</name>
    <name type="common">Soybean</name>
    <name type="synonym">Glycine hispida</name>
    <dbReference type="NCBI Taxonomy" id="3847"/>
    <lineage>
        <taxon>Eukaryota</taxon>
        <taxon>Viridiplantae</taxon>
        <taxon>Streptophyta</taxon>
        <taxon>Embryophyta</taxon>
        <taxon>Tracheophyta</taxon>
        <taxon>Spermatophyta</taxon>
        <taxon>Magnoliopsida</taxon>
        <taxon>eudicotyledons</taxon>
        <taxon>Gunneridae</taxon>
        <taxon>Pentapetalae</taxon>
        <taxon>rosids</taxon>
        <taxon>fabids</taxon>
        <taxon>Fabales</taxon>
        <taxon>Fabaceae</taxon>
        <taxon>Papilionoideae</taxon>
        <taxon>50 kb inversion clade</taxon>
        <taxon>NPAAA clade</taxon>
        <taxon>indigoferoid/millettioid clade</taxon>
        <taxon>Phaseoleae</taxon>
        <taxon>Glycine</taxon>
        <taxon>Glycine subgen. Soja</taxon>
    </lineage>
</organism>
<dbReference type="SMR" id="A0A0R0KJN8"/>
<keyword evidence="12" id="KW-1185">Reference proteome</keyword>
<dbReference type="CDD" id="cd00519">
    <property type="entry name" value="Lipase_3"/>
    <property type="match status" value="1"/>
</dbReference>
<feature type="domain" description="Fungal lipase-type" evidence="9">
    <location>
        <begin position="194"/>
        <end position="351"/>
    </location>
</feature>
<reference evidence="10 11" key="1">
    <citation type="journal article" date="2010" name="Nature">
        <title>Genome sequence of the palaeopolyploid soybean.</title>
        <authorList>
            <person name="Schmutz J."/>
            <person name="Cannon S.B."/>
            <person name="Schlueter J."/>
            <person name="Ma J."/>
            <person name="Mitros T."/>
            <person name="Nelson W."/>
            <person name="Hyten D.L."/>
            <person name="Song Q."/>
            <person name="Thelen J.J."/>
            <person name="Cheng J."/>
            <person name="Xu D."/>
            <person name="Hellsten U."/>
            <person name="May G.D."/>
            <person name="Yu Y."/>
            <person name="Sakurai T."/>
            <person name="Umezawa T."/>
            <person name="Bhattacharyya M.K."/>
            <person name="Sandhu D."/>
            <person name="Valliyodan B."/>
            <person name="Lindquist E."/>
            <person name="Peto M."/>
            <person name="Grant D."/>
            <person name="Shu S."/>
            <person name="Goodstein D."/>
            <person name="Barry K."/>
            <person name="Futrell-Griggs M."/>
            <person name="Abernathy B."/>
            <person name="Du J."/>
            <person name="Tian Z."/>
            <person name="Zhu L."/>
            <person name="Gill N."/>
            <person name="Joshi T."/>
            <person name="Libault M."/>
            <person name="Sethuraman A."/>
            <person name="Zhang X.-C."/>
            <person name="Shinozaki K."/>
            <person name="Nguyen H.T."/>
            <person name="Wing R.A."/>
            <person name="Cregan P."/>
            <person name="Specht J."/>
            <person name="Grimwood J."/>
            <person name="Rokhsar D."/>
            <person name="Stacey G."/>
            <person name="Shoemaker R.C."/>
            <person name="Jackson S.A."/>
        </authorList>
    </citation>
    <scope>NUCLEOTIDE SEQUENCE [LARGE SCALE GENOMIC DNA]</scope>
    <source>
        <strain evidence="11">cv. Williams 82</strain>
        <tissue evidence="10">Callus</tissue>
    </source>
</reference>
<proteinExistence type="inferred from homology"/>
<dbReference type="SUPFAM" id="SSF53474">
    <property type="entry name" value="alpha/beta-Hydrolases"/>
    <property type="match status" value="1"/>
</dbReference>
<dbReference type="GO" id="GO:0008970">
    <property type="term" value="F:phospholipase A1 activity"/>
    <property type="evidence" value="ECO:0007669"/>
    <property type="project" value="UniProtKB-ARBA"/>
</dbReference>
<evidence type="ECO:0000256" key="5">
    <source>
        <dbReference type="ARBA" id="ARBA00022801"/>
    </source>
</evidence>
<evidence type="ECO:0000256" key="6">
    <source>
        <dbReference type="ARBA" id="ARBA00022946"/>
    </source>
</evidence>
<keyword evidence="3" id="KW-0150">Chloroplast</keyword>
<dbReference type="GeneID" id="100815007"/>
<keyword evidence="7" id="KW-0442">Lipid degradation</keyword>
<dbReference type="Gramene" id="KRH67293">
    <property type="protein sequence ID" value="KRH67293"/>
    <property type="gene ID" value="GLYMA_03G159000"/>
</dbReference>
<dbReference type="Proteomes" id="UP000008827">
    <property type="component" value="Chromosome 3"/>
</dbReference>
<reference evidence="11" key="2">
    <citation type="submission" date="2018-02" db="UniProtKB">
        <authorList>
            <consortium name="EnsemblPlants"/>
        </authorList>
    </citation>
    <scope>IDENTIFICATION</scope>
    <source>
        <strain evidence="11">Williams 82</strain>
    </source>
</reference>
<dbReference type="PaxDb" id="3847-GLYMA03G31570.1"/>
<evidence type="ECO:0000259" key="9">
    <source>
        <dbReference type="Pfam" id="PF01764"/>
    </source>
</evidence>
<comment type="subcellular location">
    <subcellularLocation>
        <location evidence="1">Plastid</location>
        <location evidence="1">Chloroplast</location>
    </subcellularLocation>
</comment>
<keyword evidence="4" id="KW-0934">Plastid</keyword>
<evidence type="ECO:0000256" key="8">
    <source>
        <dbReference type="ARBA" id="ARBA00023098"/>
    </source>
</evidence>
<keyword evidence="8" id="KW-0443">Lipid metabolism</keyword>
<accession>A0A0R0KJN8</accession>
<dbReference type="FunFam" id="3.40.50.1820:FF:000065">
    <property type="entry name" value="Phospholipase A1-II 3"/>
    <property type="match status" value="1"/>
</dbReference>
<dbReference type="KEGG" id="gmx:100815007"/>
<name>A0A0R0KJN8_SOYBN</name>
<dbReference type="InterPro" id="IPR002921">
    <property type="entry name" value="Fungal_lipase-type"/>
</dbReference>
<reference evidence="10" key="3">
    <citation type="submission" date="2018-07" db="EMBL/GenBank/DDBJ databases">
        <title>WGS assembly of Glycine max.</title>
        <authorList>
            <person name="Schmutz J."/>
            <person name="Cannon S."/>
            <person name="Schlueter J."/>
            <person name="Ma J."/>
            <person name="Mitros T."/>
            <person name="Nelson W."/>
            <person name="Hyten D."/>
            <person name="Song Q."/>
            <person name="Thelen J."/>
            <person name="Cheng J."/>
            <person name="Xu D."/>
            <person name="Hellsten U."/>
            <person name="May G."/>
            <person name="Yu Y."/>
            <person name="Sakurai T."/>
            <person name="Umezawa T."/>
            <person name="Bhattacharyya M."/>
            <person name="Sandhu D."/>
            <person name="Valliyodan B."/>
            <person name="Lindquist E."/>
            <person name="Peto M."/>
            <person name="Grant D."/>
            <person name="Shu S."/>
            <person name="Goodstein D."/>
            <person name="Barry K."/>
            <person name="Futrell-Griggs M."/>
            <person name="Abernathy B."/>
            <person name="Du J."/>
            <person name="Tian Z."/>
            <person name="Zhu L."/>
            <person name="Gill N."/>
            <person name="Joshi T."/>
            <person name="Libault M."/>
            <person name="Sethuraman A."/>
            <person name="Zhang X."/>
            <person name="Shinozaki K."/>
            <person name="Nguyen H."/>
            <person name="Wing R."/>
            <person name="Cregan P."/>
            <person name="Specht J."/>
            <person name="Grimwood J."/>
            <person name="Rokhsar D."/>
            <person name="Stacey G."/>
            <person name="Shoemaker R."/>
            <person name="Jackson S."/>
        </authorList>
    </citation>
    <scope>NUCLEOTIDE SEQUENCE</scope>
    <source>
        <tissue evidence="10">Callus</tissue>
    </source>
</reference>
<evidence type="ECO:0000256" key="1">
    <source>
        <dbReference type="ARBA" id="ARBA00004229"/>
    </source>
</evidence>
<dbReference type="PANTHER" id="PTHR31403:SF51">
    <property type="entry name" value="PHOSPHOLIPASE A1-IGAMMA2, CHLOROPLASTIC"/>
    <property type="match status" value="1"/>
</dbReference>
<keyword evidence="6" id="KW-0809">Transit peptide</keyword>
<evidence type="ECO:0000256" key="7">
    <source>
        <dbReference type="ARBA" id="ARBA00022963"/>
    </source>
</evidence>